<name>A0ABQ4CAS7_9ACTN</name>
<reference evidence="2 3" key="1">
    <citation type="submission" date="2021-01" db="EMBL/GenBank/DDBJ databases">
        <title>Whole genome shotgun sequence of Asanoa iriomotensis NBRC 100142.</title>
        <authorList>
            <person name="Komaki H."/>
            <person name="Tamura T."/>
        </authorList>
    </citation>
    <scope>NUCLEOTIDE SEQUENCE [LARGE SCALE GENOMIC DNA]</scope>
    <source>
        <strain evidence="2 3">NBRC 100142</strain>
    </source>
</reference>
<evidence type="ECO:0000313" key="2">
    <source>
        <dbReference type="EMBL" id="GIF59882.1"/>
    </source>
</evidence>
<feature type="domain" description="Aminoglycoside phosphotransferase" evidence="1">
    <location>
        <begin position="32"/>
        <end position="244"/>
    </location>
</feature>
<dbReference type="Pfam" id="PF01636">
    <property type="entry name" value="APH"/>
    <property type="match status" value="1"/>
</dbReference>
<dbReference type="InterPro" id="IPR011009">
    <property type="entry name" value="Kinase-like_dom_sf"/>
</dbReference>
<organism evidence="2 3">
    <name type="scientific">Asanoa iriomotensis</name>
    <dbReference type="NCBI Taxonomy" id="234613"/>
    <lineage>
        <taxon>Bacteria</taxon>
        <taxon>Bacillati</taxon>
        <taxon>Actinomycetota</taxon>
        <taxon>Actinomycetes</taxon>
        <taxon>Micromonosporales</taxon>
        <taxon>Micromonosporaceae</taxon>
        <taxon>Asanoa</taxon>
    </lineage>
</organism>
<sequence>MIGMLSSEVTAMVTARYGLGRATNPPVYAARGELGRIWRLDTEGGTWAVKEALVPVLEADAAADVAFQLAVAATGVPLPSPVRTTDGQVTVRGPDAVLRVYEWVDLDPAAPDPSAADLGDLLARLHRVRHPARGPVGEWFAAPLGPARWTALAAKAAKANAEWAGPLDEHLPELIALDALVRPPDPAKVRTCHRDLNADNVRRATGGHLVVLDWENSGPAQPEREFAALLWEVGDAAPAAARAYGGPPPEREHFSTAIAVQGHLLEFYGTRALDPTSPAEDRDRATARLDAMLARPLTEKAIAELRDS</sequence>
<protein>
    <recommendedName>
        <fullName evidence="1">Aminoglycoside phosphotransferase domain-containing protein</fullName>
    </recommendedName>
</protein>
<evidence type="ECO:0000259" key="1">
    <source>
        <dbReference type="Pfam" id="PF01636"/>
    </source>
</evidence>
<dbReference type="EMBL" id="BONC01000055">
    <property type="protein sequence ID" value="GIF59882.1"/>
    <property type="molecule type" value="Genomic_DNA"/>
</dbReference>
<dbReference type="Proteomes" id="UP000624325">
    <property type="component" value="Unassembled WGS sequence"/>
</dbReference>
<comment type="caution">
    <text evidence="2">The sequence shown here is derived from an EMBL/GenBank/DDBJ whole genome shotgun (WGS) entry which is preliminary data.</text>
</comment>
<dbReference type="Gene3D" id="3.90.1200.10">
    <property type="match status" value="1"/>
</dbReference>
<proteinExistence type="predicted"/>
<dbReference type="InterPro" id="IPR002575">
    <property type="entry name" value="Aminoglycoside_PTrfase"/>
</dbReference>
<evidence type="ECO:0000313" key="3">
    <source>
        <dbReference type="Proteomes" id="UP000624325"/>
    </source>
</evidence>
<accession>A0ABQ4CAS7</accession>
<keyword evidence="3" id="KW-1185">Reference proteome</keyword>
<gene>
    <name evidence="2" type="ORF">Air01nite_59770</name>
</gene>
<dbReference type="SUPFAM" id="SSF56112">
    <property type="entry name" value="Protein kinase-like (PK-like)"/>
    <property type="match status" value="1"/>
</dbReference>